<dbReference type="PATRIC" id="fig|1560234.3.peg.1672"/>
<dbReference type="EMBL" id="JXMS01000025">
    <property type="protein sequence ID" value="OBQ46404.1"/>
    <property type="molecule type" value="Genomic_DNA"/>
</dbReference>
<dbReference type="OrthoDB" id="1150977at2"/>
<organism evidence="1 2">
    <name type="scientific">Halodesulfovibrio spirochaetisodalis</name>
    <dbReference type="NCBI Taxonomy" id="1560234"/>
    <lineage>
        <taxon>Bacteria</taxon>
        <taxon>Pseudomonadati</taxon>
        <taxon>Thermodesulfobacteriota</taxon>
        <taxon>Desulfovibrionia</taxon>
        <taxon>Desulfovibrionales</taxon>
        <taxon>Desulfovibrionaceae</taxon>
        <taxon>Halodesulfovibrio</taxon>
    </lineage>
</organism>
<dbReference type="Proteomes" id="UP000091979">
    <property type="component" value="Unassembled WGS sequence"/>
</dbReference>
<name>A0A1B7XAK2_9BACT</name>
<reference evidence="1 2" key="1">
    <citation type="submission" date="2015-01" db="EMBL/GenBank/DDBJ databases">
        <title>Desulfovibrio sp. JC271 draft genome sequence.</title>
        <authorList>
            <person name="Shivani Y."/>
            <person name="Subhash Y."/>
            <person name="Sasikala C."/>
            <person name="Ramana C.V."/>
        </authorList>
    </citation>
    <scope>NUCLEOTIDE SEQUENCE [LARGE SCALE GENOMIC DNA]</scope>
    <source>
        <strain evidence="1 2">JC271</strain>
    </source>
</reference>
<dbReference type="STRING" id="1560234.SP90_12815"/>
<proteinExistence type="predicted"/>
<dbReference type="AlphaFoldDB" id="A0A1B7XAK2"/>
<evidence type="ECO:0000313" key="1">
    <source>
        <dbReference type="EMBL" id="OBQ46404.1"/>
    </source>
</evidence>
<gene>
    <name evidence="1" type="ORF">SP90_12815</name>
</gene>
<protein>
    <submittedName>
        <fullName evidence="1">Uncharacterized protein</fullName>
    </submittedName>
</protein>
<dbReference type="RefSeq" id="WP_066856926.1">
    <property type="nucleotide sequence ID" value="NZ_JXMS01000025.1"/>
</dbReference>
<accession>A0A1B7XAK2</accession>
<evidence type="ECO:0000313" key="2">
    <source>
        <dbReference type="Proteomes" id="UP000091979"/>
    </source>
</evidence>
<sequence length="99" mass="11269">MLEYLASLVLCDDVEEIGHIEIEDLAISIGCKQALEEWNYEFQMTVNDEYPPNSGFSSQKQLNKHIQEGKFLAVALQKELGAEYEITYVPIDANSLKEQ</sequence>
<keyword evidence="2" id="KW-1185">Reference proteome</keyword>
<comment type="caution">
    <text evidence="1">The sequence shown here is derived from an EMBL/GenBank/DDBJ whole genome shotgun (WGS) entry which is preliminary data.</text>
</comment>